<keyword evidence="14" id="KW-1185">Reference proteome</keyword>
<dbReference type="InterPro" id="IPR004358">
    <property type="entry name" value="Sig_transdc_His_kin-like_C"/>
</dbReference>
<dbReference type="SMART" id="SM00388">
    <property type="entry name" value="HisKA"/>
    <property type="match status" value="1"/>
</dbReference>
<gene>
    <name evidence="13" type="ORF">ST44_10095</name>
</gene>
<evidence type="ECO:0000256" key="6">
    <source>
        <dbReference type="ARBA" id="ARBA00023015"/>
    </source>
</evidence>
<evidence type="ECO:0000256" key="3">
    <source>
        <dbReference type="ARBA" id="ARBA00022553"/>
    </source>
</evidence>
<sequence length="1467" mass="166086">MLPLHTKAQATDMTVDRYSTENGLPSTAVYGSLRDRDGLLWLGTWYGLMSYDGTKFTQYATRRDTKSDIPPRKVITIVEDNRNNLWIRTTDNRLFRFDKTTERFNDMYSELKGVSKNMRVIKVQAMDNGNTLLYTRDKCLYEVFTDKENNPAIKPIYNSRHDIDRTTMRLKHNVVGETADYIFWLGPNFEVATISKPKSLKGKRMISRPGRGVKATCFGIGNGLVMIGTANGYAISISMKTGQTRIIHTTSTSPINTITTIGTQTYLSTADGIYDVNGKLVSAIKTKAETAFADKEGKLWIYGLADGLTMFDPKTKATAHFATPMETTLDAVKFCDAGDNGLFVLLRNGKVWRYDRTTKRMGSIDNMLTSTFTRQLTPTFLNEQESPSFSDINIDRDGLLWLSSTNSGLFKVRFPHRHISYLLSSLLAGDTNPNDNNYGIRALYQSRDGLLWIGTRRGNVYCVDLMTNSVVRKYNGTMGIVYNIMEDRSGNIWLASKGGGLTKATPDKSCQQGMRLTTYRNNANDRYSLSNDKVYYTFQDSKGRIWVCTYGGGLNLIANRNGKTVFINKNNELKQYPHNDLYLNVRQIAEDNDHSLWVATTDGLLSFGAGFKAPKDITINDYRRGDNPTVVDNDIFSIFKDSNGSIWLSIFGCSTNRIMGYDKRSGKLHLESMRENNMVGNIVSTMTEDHHHRLWLTTENGLTNISFSDSDHSVRTYGFLDGVMRNKVEDNSSICLSDGRILMGCREGIIVFSPDELDKDSRHDYKTIIVDFKVQNRSLDSFSPAISEMSPRYAKEIVLNHDQNMFSIEFTTPNFIDNSRTTFKYILDGYENEWHLNDNSRLASYANVPPGKYTFRVKSVYDDSPECTILITVLPPWWATWWAYAIYFILLCLAIFAGIRLSLYMIRMRNEVYINDRLAELKIRFFTNVSHELRTPLTLIKSPIEELKRHETLSSEGKEYLQLIDRNTSKMLHLVNQILDLRKLQNKKMRLQLSHADINAIAEAFCTEYRLAAKDRNITLSFNLPEKPVMAWCDAEKIAVIVNNLLSNAFKYTDHGGNIALTLTADYDADICRITVSDDGVGIPEKQLEKIFERFSMADNAQSSDSHQHGTGIGLSLSREFTALHHGRIWAENLADGKGVAFTLEIPMSKEKFKDDDHDILLGDNINPQDLTYAGDTEGISSDAADKAAANDDTHSEDQYRPTLVLAEDNSDLRRMLQLQLSHSYHVVTATDGADALEKILDVHPDLIITDLMMPRMDGVELLKRVRRDFSVSHVPVIVLTAKNGDDDMMKAIATGANAFITKPFSHEMLATRIQQLLREQSIFQRKMVLQAKNSAEPTAKGNGYEDHLAKKDLQFVDRIRTIIEENLRNNDFNIDTIAEGVGLSRSAFFKKLKSLTGLAPVDLVREIRLDKAEKLVVTTDKSASEIAYEVGFKESSYFGKCFKKKFGMTPLEYRNKQTSKDNNVNM</sequence>
<keyword evidence="5" id="KW-0418">Kinase</keyword>
<dbReference type="SMART" id="SM00342">
    <property type="entry name" value="HTH_ARAC"/>
    <property type="match status" value="1"/>
</dbReference>
<dbReference type="CDD" id="cd17574">
    <property type="entry name" value="REC_OmpR"/>
    <property type="match status" value="1"/>
</dbReference>
<dbReference type="GO" id="GO:0000155">
    <property type="term" value="F:phosphorelay sensor kinase activity"/>
    <property type="evidence" value="ECO:0007669"/>
    <property type="project" value="InterPro"/>
</dbReference>
<dbReference type="InterPro" id="IPR011110">
    <property type="entry name" value="Reg_prop"/>
</dbReference>
<dbReference type="CDD" id="cd00075">
    <property type="entry name" value="HATPase"/>
    <property type="match status" value="1"/>
</dbReference>
<evidence type="ECO:0000256" key="1">
    <source>
        <dbReference type="ARBA" id="ARBA00000085"/>
    </source>
</evidence>
<dbReference type="Pfam" id="PF00512">
    <property type="entry name" value="HisKA"/>
    <property type="match status" value="1"/>
</dbReference>
<dbReference type="SMART" id="SM00448">
    <property type="entry name" value="REC"/>
    <property type="match status" value="1"/>
</dbReference>
<evidence type="ECO:0000259" key="12">
    <source>
        <dbReference type="PROSITE" id="PS50110"/>
    </source>
</evidence>
<dbReference type="InterPro" id="IPR036890">
    <property type="entry name" value="HATPase_C_sf"/>
</dbReference>
<dbReference type="InterPro" id="IPR015943">
    <property type="entry name" value="WD40/YVTN_repeat-like_dom_sf"/>
</dbReference>
<keyword evidence="7" id="KW-0804">Transcription</keyword>
<dbReference type="InterPro" id="IPR018060">
    <property type="entry name" value="HTH_AraC"/>
</dbReference>
<dbReference type="SUPFAM" id="SSF52172">
    <property type="entry name" value="CheY-like"/>
    <property type="match status" value="1"/>
</dbReference>
<dbReference type="GO" id="GO:0003700">
    <property type="term" value="F:DNA-binding transcription factor activity"/>
    <property type="evidence" value="ECO:0007669"/>
    <property type="project" value="InterPro"/>
</dbReference>
<dbReference type="FunFam" id="1.10.287.130:FF:000045">
    <property type="entry name" value="Two-component system sensor histidine kinase/response regulator"/>
    <property type="match status" value="1"/>
</dbReference>
<dbReference type="PROSITE" id="PS01124">
    <property type="entry name" value="HTH_ARAC_FAMILY_2"/>
    <property type="match status" value="1"/>
</dbReference>
<dbReference type="PROSITE" id="PS50109">
    <property type="entry name" value="HIS_KIN"/>
    <property type="match status" value="1"/>
</dbReference>
<feature type="domain" description="HTH araC/xylS-type" evidence="10">
    <location>
        <begin position="1358"/>
        <end position="1457"/>
    </location>
</feature>
<dbReference type="InterPro" id="IPR005467">
    <property type="entry name" value="His_kinase_dom"/>
</dbReference>
<dbReference type="Gene3D" id="3.30.565.10">
    <property type="entry name" value="Histidine kinase-like ATPase, C-terminal domain"/>
    <property type="match status" value="1"/>
</dbReference>
<dbReference type="InterPro" id="IPR011006">
    <property type="entry name" value="CheY-like_superfamily"/>
</dbReference>
<dbReference type="InterPro" id="IPR001789">
    <property type="entry name" value="Sig_transdc_resp-reg_receiver"/>
</dbReference>
<dbReference type="PROSITE" id="PS50110">
    <property type="entry name" value="RESPONSE_REGULATORY"/>
    <property type="match status" value="1"/>
</dbReference>
<dbReference type="InterPro" id="IPR003594">
    <property type="entry name" value="HATPase_dom"/>
</dbReference>
<feature type="transmembrane region" description="Helical" evidence="9">
    <location>
        <begin position="877"/>
        <end position="899"/>
    </location>
</feature>
<evidence type="ECO:0000256" key="9">
    <source>
        <dbReference type="SAM" id="Phobius"/>
    </source>
</evidence>
<evidence type="ECO:0000313" key="14">
    <source>
        <dbReference type="Proteomes" id="UP000032046"/>
    </source>
</evidence>
<evidence type="ECO:0000256" key="7">
    <source>
        <dbReference type="ARBA" id="ARBA00023163"/>
    </source>
</evidence>
<evidence type="ECO:0000256" key="5">
    <source>
        <dbReference type="ARBA" id="ARBA00022777"/>
    </source>
</evidence>
<dbReference type="SUPFAM" id="SSF47384">
    <property type="entry name" value="Homodimeric domain of signal transducing histidine kinase"/>
    <property type="match status" value="1"/>
</dbReference>
<comment type="catalytic activity">
    <reaction evidence="1">
        <text>ATP + protein L-histidine = ADP + protein N-phospho-L-histidine.</text>
        <dbReference type="EC" id="2.7.13.3"/>
    </reaction>
</comment>
<reference evidence="13 14" key="1">
    <citation type="submission" date="2015-01" db="EMBL/GenBank/DDBJ databases">
        <title>Comparative genomics of non-oral Prevotella species.</title>
        <authorList>
            <person name="Accetto T."/>
            <person name="Nograsek B."/>
            <person name="Avgustin G."/>
        </authorList>
    </citation>
    <scope>NUCLEOTIDE SEQUENCE [LARGE SCALE GENOMIC DNA]</scope>
    <source>
        <strain evidence="13 14">P5-119</strain>
    </source>
</reference>
<feature type="modified residue" description="4-aspartylphosphate" evidence="8">
    <location>
        <position position="1251"/>
    </location>
</feature>
<accession>A0A0D0I410</accession>
<dbReference type="InterPro" id="IPR009057">
    <property type="entry name" value="Homeodomain-like_sf"/>
</dbReference>
<proteinExistence type="predicted"/>
<dbReference type="SUPFAM" id="SSF50998">
    <property type="entry name" value="Quinoprotein alcohol dehydrogenase-like"/>
    <property type="match status" value="1"/>
</dbReference>
<dbReference type="Gene3D" id="1.10.287.130">
    <property type="match status" value="1"/>
</dbReference>
<dbReference type="STRING" id="1602171.ST44_10095"/>
<dbReference type="Gene3D" id="3.40.50.2300">
    <property type="match status" value="1"/>
</dbReference>
<dbReference type="Pfam" id="PF07494">
    <property type="entry name" value="Reg_prop"/>
    <property type="match status" value="3"/>
</dbReference>
<dbReference type="PANTHER" id="PTHR43547">
    <property type="entry name" value="TWO-COMPONENT HISTIDINE KINASE"/>
    <property type="match status" value="1"/>
</dbReference>
<dbReference type="SUPFAM" id="SSF46689">
    <property type="entry name" value="Homeodomain-like"/>
    <property type="match status" value="1"/>
</dbReference>
<evidence type="ECO:0000256" key="8">
    <source>
        <dbReference type="PROSITE-ProRule" id="PRU00169"/>
    </source>
</evidence>
<dbReference type="InterPro" id="IPR003661">
    <property type="entry name" value="HisK_dim/P_dom"/>
</dbReference>
<dbReference type="InterPro" id="IPR011047">
    <property type="entry name" value="Quinoprotein_ADH-like_sf"/>
</dbReference>
<feature type="domain" description="Response regulatory" evidence="12">
    <location>
        <begin position="1203"/>
        <end position="1318"/>
    </location>
</feature>
<dbReference type="SMART" id="SM00387">
    <property type="entry name" value="HATPase_c"/>
    <property type="match status" value="1"/>
</dbReference>
<keyword evidence="9" id="KW-0472">Membrane</keyword>
<dbReference type="Pfam" id="PF00072">
    <property type="entry name" value="Response_reg"/>
    <property type="match status" value="1"/>
</dbReference>
<comment type="caution">
    <text evidence="13">The sequence shown here is derived from an EMBL/GenBank/DDBJ whole genome shotgun (WGS) entry which is preliminary data.</text>
</comment>
<evidence type="ECO:0000256" key="2">
    <source>
        <dbReference type="ARBA" id="ARBA00012438"/>
    </source>
</evidence>
<keyword evidence="4" id="KW-0808">Transferase</keyword>
<dbReference type="Gene3D" id="2.60.40.10">
    <property type="entry name" value="Immunoglobulins"/>
    <property type="match status" value="1"/>
</dbReference>
<organism evidence="13 14">
    <name type="scientific">Prevotella pectinovora</name>
    <dbReference type="NCBI Taxonomy" id="1602169"/>
    <lineage>
        <taxon>Bacteria</taxon>
        <taxon>Pseudomonadati</taxon>
        <taxon>Bacteroidota</taxon>
        <taxon>Bacteroidia</taxon>
        <taxon>Bacteroidales</taxon>
        <taxon>Prevotellaceae</taxon>
        <taxon>Prevotella</taxon>
    </lineage>
</organism>
<evidence type="ECO:0000259" key="11">
    <source>
        <dbReference type="PROSITE" id="PS50109"/>
    </source>
</evidence>
<dbReference type="SUPFAM" id="SSF63829">
    <property type="entry name" value="Calcium-dependent phosphotriesterase"/>
    <property type="match status" value="2"/>
</dbReference>
<dbReference type="CDD" id="cd00082">
    <property type="entry name" value="HisKA"/>
    <property type="match status" value="1"/>
</dbReference>
<dbReference type="InterPro" id="IPR013783">
    <property type="entry name" value="Ig-like_fold"/>
</dbReference>
<dbReference type="EMBL" id="JXQK01000074">
    <property type="protein sequence ID" value="KIP60922.1"/>
    <property type="molecule type" value="Genomic_DNA"/>
</dbReference>
<dbReference type="Pfam" id="PF07495">
    <property type="entry name" value="Y_Y_Y"/>
    <property type="match status" value="1"/>
</dbReference>
<keyword evidence="9" id="KW-0812">Transmembrane</keyword>
<dbReference type="InterPro" id="IPR011123">
    <property type="entry name" value="Y_Y_Y"/>
</dbReference>
<keyword evidence="3 8" id="KW-0597">Phosphoprotein</keyword>
<evidence type="ECO:0000313" key="13">
    <source>
        <dbReference type="EMBL" id="KIP60922.1"/>
    </source>
</evidence>
<dbReference type="SUPFAM" id="SSF55874">
    <property type="entry name" value="ATPase domain of HSP90 chaperone/DNA topoisomerase II/histidine kinase"/>
    <property type="match status" value="1"/>
</dbReference>
<feature type="domain" description="Histidine kinase" evidence="11">
    <location>
        <begin position="928"/>
        <end position="1150"/>
    </location>
</feature>
<name>A0A0D0I410_9BACT</name>
<dbReference type="EC" id="2.7.13.3" evidence="2"/>
<keyword evidence="9" id="KW-1133">Transmembrane helix</keyword>
<dbReference type="Gene3D" id="1.10.10.60">
    <property type="entry name" value="Homeodomain-like"/>
    <property type="match status" value="1"/>
</dbReference>
<dbReference type="PANTHER" id="PTHR43547:SF2">
    <property type="entry name" value="HYBRID SIGNAL TRANSDUCTION HISTIDINE KINASE C"/>
    <property type="match status" value="1"/>
</dbReference>
<dbReference type="Gene3D" id="2.130.10.10">
    <property type="entry name" value="YVTN repeat-like/Quinoprotein amine dehydrogenase"/>
    <property type="match status" value="3"/>
</dbReference>
<evidence type="ECO:0000256" key="4">
    <source>
        <dbReference type="ARBA" id="ARBA00022679"/>
    </source>
</evidence>
<dbReference type="Pfam" id="PF12833">
    <property type="entry name" value="HTH_18"/>
    <property type="match status" value="1"/>
</dbReference>
<dbReference type="InterPro" id="IPR036097">
    <property type="entry name" value="HisK_dim/P_sf"/>
</dbReference>
<evidence type="ECO:0000259" key="10">
    <source>
        <dbReference type="PROSITE" id="PS01124"/>
    </source>
</evidence>
<dbReference type="Proteomes" id="UP000032046">
    <property type="component" value="Unassembled WGS sequence"/>
</dbReference>
<dbReference type="FunFam" id="3.30.565.10:FF:000006">
    <property type="entry name" value="Sensor histidine kinase WalK"/>
    <property type="match status" value="1"/>
</dbReference>
<protein>
    <recommendedName>
        <fullName evidence="2">histidine kinase</fullName>
        <ecNumber evidence="2">2.7.13.3</ecNumber>
    </recommendedName>
</protein>
<keyword evidence="6" id="KW-0805">Transcription regulation</keyword>
<dbReference type="GO" id="GO:0043565">
    <property type="term" value="F:sequence-specific DNA binding"/>
    <property type="evidence" value="ECO:0007669"/>
    <property type="project" value="InterPro"/>
</dbReference>
<dbReference type="Pfam" id="PF02518">
    <property type="entry name" value="HATPase_c"/>
    <property type="match status" value="1"/>
</dbReference>
<dbReference type="PRINTS" id="PR00344">
    <property type="entry name" value="BCTRLSENSOR"/>
</dbReference>